<keyword evidence="1" id="KW-1185">Reference proteome</keyword>
<dbReference type="WBParaSite" id="TMUE_3000014636.1">
    <property type="protein sequence ID" value="TMUE_3000014636.1"/>
    <property type="gene ID" value="WBGene00302279"/>
</dbReference>
<proteinExistence type="predicted"/>
<sequence>MCARFANDEMAAVQFMHGRGLMHDRRICPRCGRYMVLRSREDRDDVRWRCGRKECRKELSAKTGTWFQGCEQPIRTMLLFIRAWVEKWTTLAFCRGSFDMNDMTAVRLNAAMKRVVEEWLLKKSGACWWPRPYG</sequence>
<reference evidence="2" key="1">
    <citation type="submission" date="2019-12" db="UniProtKB">
        <authorList>
            <consortium name="WormBaseParasite"/>
        </authorList>
    </citation>
    <scope>IDENTIFICATION</scope>
</reference>
<organism evidence="1 2">
    <name type="scientific">Trichuris muris</name>
    <name type="common">Mouse whipworm</name>
    <dbReference type="NCBI Taxonomy" id="70415"/>
    <lineage>
        <taxon>Eukaryota</taxon>
        <taxon>Metazoa</taxon>
        <taxon>Ecdysozoa</taxon>
        <taxon>Nematoda</taxon>
        <taxon>Enoplea</taxon>
        <taxon>Dorylaimia</taxon>
        <taxon>Trichinellida</taxon>
        <taxon>Trichuridae</taxon>
        <taxon>Trichuris</taxon>
    </lineage>
</organism>
<protein>
    <submittedName>
        <fullName evidence="2">Transposase zinc-ribbon domain-containing protein</fullName>
    </submittedName>
</protein>
<evidence type="ECO:0000313" key="1">
    <source>
        <dbReference type="Proteomes" id="UP000046395"/>
    </source>
</evidence>
<accession>A0A5S6R4X0</accession>
<name>A0A5S6R4X0_TRIMR</name>
<dbReference type="AlphaFoldDB" id="A0A5S6R4X0"/>
<dbReference type="Proteomes" id="UP000046395">
    <property type="component" value="Unassembled WGS sequence"/>
</dbReference>
<evidence type="ECO:0000313" key="2">
    <source>
        <dbReference type="WBParaSite" id="TMUE_3000014636.1"/>
    </source>
</evidence>